<comment type="caution">
    <text evidence="3">The sequence shown here is derived from an EMBL/GenBank/DDBJ whole genome shotgun (WGS) entry which is preliminary data.</text>
</comment>
<comment type="similarity">
    <text evidence="1 2">Belongs to the cytochrome P450 family.</text>
</comment>
<dbReference type="InterPro" id="IPR001128">
    <property type="entry name" value="Cyt_P450"/>
</dbReference>
<evidence type="ECO:0000313" key="3">
    <source>
        <dbReference type="EMBL" id="GAA0248663.1"/>
    </source>
</evidence>
<dbReference type="RefSeq" id="WP_344650112.1">
    <property type="nucleotide sequence ID" value="NZ_BAAAGX010000014.1"/>
</dbReference>
<dbReference type="PROSITE" id="PS00086">
    <property type="entry name" value="CYTOCHROME_P450"/>
    <property type="match status" value="1"/>
</dbReference>
<name>A0ABN0UFA8_9ACTN</name>
<evidence type="ECO:0008006" key="5">
    <source>
        <dbReference type="Google" id="ProtNLM"/>
    </source>
</evidence>
<keyword evidence="2" id="KW-0503">Monooxygenase</keyword>
<evidence type="ECO:0000256" key="2">
    <source>
        <dbReference type="RuleBase" id="RU000461"/>
    </source>
</evidence>
<proteinExistence type="inferred from homology"/>
<gene>
    <name evidence="3" type="ORF">GCM10009539_37440</name>
</gene>
<dbReference type="PANTHER" id="PTHR46696:SF1">
    <property type="entry name" value="CYTOCHROME P450 YJIB-RELATED"/>
    <property type="match status" value="1"/>
</dbReference>
<dbReference type="SUPFAM" id="SSF48264">
    <property type="entry name" value="Cytochrome P450"/>
    <property type="match status" value="1"/>
</dbReference>
<keyword evidence="2" id="KW-0349">Heme</keyword>
<dbReference type="PRINTS" id="PR00359">
    <property type="entry name" value="BP450"/>
</dbReference>
<protein>
    <recommendedName>
        <fullName evidence="5">Cytochrome P450</fullName>
    </recommendedName>
</protein>
<dbReference type="InterPro" id="IPR002397">
    <property type="entry name" value="Cyt_P450_B"/>
</dbReference>
<organism evidence="3 4">
    <name type="scientific">Cryptosporangium japonicum</name>
    <dbReference type="NCBI Taxonomy" id="80872"/>
    <lineage>
        <taxon>Bacteria</taxon>
        <taxon>Bacillati</taxon>
        <taxon>Actinomycetota</taxon>
        <taxon>Actinomycetes</taxon>
        <taxon>Cryptosporangiales</taxon>
        <taxon>Cryptosporangiaceae</taxon>
        <taxon>Cryptosporangium</taxon>
    </lineage>
</organism>
<reference evidence="3 4" key="1">
    <citation type="journal article" date="2019" name="Int. J. Syst. Evol. Microbiol.">
        <title>The Global Catalogue of Microorganisms (GCM) 10K type strain sequencing project: providing services to taxonomists for standard genome sequencing and annotation.</title>
        <authorList>
            <consortium name="The Broad Institute Genomics Platform"/>
            <consortium name="The Broad Institute Genome Sequencing Center for Infectious Disease"/>
            <person name="Wu L."/>
            <person name="Ma J."/>
        </authorList>
    </citation>
    <scope>NUCLEOTIDE SEQUENCE [LARGE SCALE GENOMIC DNA]</scope>
    <source>
        <strain evidence="3 4">JCM 10425</strain>
    </source>
</reference>
<evidence type="ECO:0000313" key="4">
    <source>
        <dbReference type="Proteomes" id="UP001500967"/>
    </source>
</evidence>
<dbReference type="PANTHER" id="PTHR46696">
    <property type="entry name" value="P450, PUTATIVE (EUROFUNG)-RELATED"/>
    <property type="match status" value="1"/>
</dbReference>
<keyword evidence="2" id="KW-0408">Iron</keyword>
<evidence type="ECO:0000256" key="1">
    <source>
        <dbReference type="ARBA" id="ARBA00010617"/>
    </source>
</evidence>
<dbReference type="Proteomes" id="UP001500967">
    <property type="component" value="Unassembled WGS sequence"/>
</dbReference>
<dbReference type="Pfam" id="PF00067">
    <property type="entry name" value="p450"/>
    <property type="match status" value="1"/>
</dbReference>
<dbReference type="InterPro" id="IPR036396">
    <property type="entry name" value="Cyt_P450_sf"/>
</dbReference>
<keyword evidence="2" id="KW-0479">Metal-binding</keyword>
<sequence>MTVSELAESFDPLGANYEDPYPIYAQARREEPIFFAPRLDAWVVTRFADVDEIIKDPEGFSSVNSLRPLRSPYPASIEVLMTGYPQRPDHVTSDGEAHRRLRVPYSKHMTTPGRVKGSEPAIRKRAEAHIDSFGSTVDLVSSYAAPLPLETAGDLFGFAPDDVPLADAGSRSLFALATPDQTEAEEVEVARSVVAFQHRLAEYARARHAEPTGDLISDVVAALHPGDDPLSFEDEAQLVATFASTFGAAHITTADGIGSALALLLGHPDQWELLRRQPDLVPYAVEEALRFEPPIPAQYRLTTRPATVGGVDLPAGADVLLLFASANRDEERYPDPERFDVTRKPSRHFAFGAGVHTCVGAASARLQMRVALQTLVERLPGLRLVENQRVDVRKSLNVRGPLALEATW</sequence>
<dbReference type="EMBL" id="BAAAGX010000014">
    <property type="protein sequence ID" value="GAA0248663.1"/>
    <property type="molecule type" value="Genomic_DNA"/>
</dbReference>
<keyword evidence="2" id="KW-0560">Oxidoreductase</keyword>
<accession>A0ABN0UFA8</accession>
<keyword evidence="4" id="KW-1185">Reference proteome</keyword>
<dbReference type="Gene3D" id="1.10.630.10">
    <property type="entry name" value="Cytochrome P450"/>
    <property type="match status" value="1"/>
</dbReference>
<dbReference type="InterPro" id="IPR017972">
    <property type="entry name" value="Cyt_P450_CS"/>
</dbReference>